<reference evidence="2 3" key="1">
    <citation type="submission" date="2019-11" db="EMBL/GenBank/DDBJ databases">
        <authorList>
            <person name="Holert J."/>
        </authorList>
    </citation>
    <scope>NUCLEOTIDE SEQUENCE [LARGE SCALE GENOMIC DNA]</scope>
    <source>
        <strain evidence="2">BC8_1</strain>
    </source>
</reference>
<name>A0A5S9Q9S5_MYCVN</name>
<dbReference type="Proteomes" id="UP000430146">
    <property type="component" value="Unassembled WGS sequence"/>
</dbReference>
<evidence type="ECO:0000313" key="2">
    <source>
        <dbReference type="EMBL" id="CAA0114563.1"/>
    </source>
</evidence>
<feature type="region of interest" description="Disordered" evidence="1">
    <location>
        <begin position="1"/>
        <end position="29"/>
    </location>
</feature>
<dbReference type="EMBL" id="CACSIP010000013">
    <property type="protein sequence ID" value="CAA0114563.1"/>
    <property type="molecule type" value="Genomic_DNA"/>
</dbReference>
<keyword evidence="3" id="KW-1185">Reference proteome</keyword>
<evidence type="ECO:0000256" key="1">
    <source>
        <dbReference type="SAM" id="MobiDB-lite"/>
    </source>
</evidence>
<evidence type="ECO:0000313" key="3">
    <source>
        <dbReference type="Proteomes" id="UP000430146"/>
    </source>
</evidence>
<gene>
    <name evidence="2" type="ORF">AELLOGFF_03757</name>
</gene>
<dbReference type="AlphaFoldDB" id="A0A5S9Q9S5"/>
<organism evidence="2 3">
    <name type="scientific">Mycolicibacterium vanbaalenii</name>
    <name type="common">Mycobacterium vanbaalenii</name>
    <dbReference type="NCBI Taxonomy" id="110539"/>
    <lineage>
        <taxon>Bacteria</taxon>
        <taxon>Bacillati</taxon>
        <taxon>Actinomycetota</taxon>
        <taxon>Actinomycetes</taxon>
        <taxon>Mycobacteriales</taxon>
        <taxon>Mycobacteriaceae</taxon>
        <taxon>Mycolicibacterium</taxon>
    </lineage>
</organism>
<accession>A0A5S9Q9S5</accession>
<protein>
    <submittedName>
        <fullName evidence="2">Uncharacterized protein</fullName>
    </submittedName>
</protein>
<sequence length="29" mass="3090">MVAAAGAASDGNRQLARQNQSFLKVRTDN</sequence>
<proteinExistence type="predicted"/>
<feature type="compositionally biased region" description="Polar residues" evidence="1">
    <location>
        <begin position="11"/>
        <end position="22"/>
    </location>
</feature>